<sequence length="157" mass="18125">MVNMIKGTMISNDEPVYSISVAAKLLGISIQMLRVYEKEGLILPYKKESGQRLYSQNDLHRIECIRETISEKKISINGIKSLYAVIPCWEFINCSMEEREQCPAYLENTQPCWSYEEKGLSCHVADCRECKIYMELADCSNAKEVIKNLNEWGQEKL</sequence>
<dbReference type="SMART" id="SM00422">
    <property type="entry name" value="HTH_MERR"/>
    <property type="match status" value="1"/>
</dbReference>
<dbReference type="GO" id="GO:0003700">
    <property type="term" value="F:DNA-binding transcription factor activity"/>
    <property type="evidence" value="ECO:0007669"/>
    <property type="project" value="InterPro"/>
</dbReference>
<keyword evidence="1" id="KW-0238">DNA-binding</keyword>
<dbReference type="Gene3D" id="1.10.1660.10">
    <property type="match status" value="1"/>
</dbReference>
<reference evidence="3" key="1">
    <citation type="submission" date="2018-06" db="EMBL/GenBank/DDBJ databases">
        <authorList>
            <person name="Zhirakovskaya E."/>
        </authorList>
    </citation>
    <scope>NUCLEOTIDE SEQUENCE</scope>
</reference>
<dbReference type="PRINTS" id="PR00040">
    <property type="entry name" value="HTHMERR"/>
</dbReference>
<organism evidence="3">
    <name type="scientific">hydrothermal vent metagenome</name>
    <dbReference type="NCBI Taxonomy" id="652676"/>
    <lineage>
        <taxon>unclassified sequences</taxon>
        <taxon>metagenomes</taxon>
        <taxon>ecological metagenomes</taxon>
    </lineage>
</organism>
<dbReference type="InterPro" id="IPR000551">
    <property type="entry name" value="MerR-type_HTH_dom"/>
</dbReference>
<dbReference type="PANTHER" id="PTHR30204">
    <property type="entry name" value="REDOX-CYCLING DRUG-SENSING TRANSCRIPTIONAL ACTIVATOR SOXR"/>
    <property type="match status" value="1"/>
</dbReference>
<dbReference type="InterPro" id="IPR009061">
    <property type="entry name" value="DNA-bd_dom_put_sf"/>
</dbReference>
<dbReference type="SUPFAM" id="SSF46955">
    <property type="entry name" value="Putative DNA-binding domain"/>
    <property type="match status" value="1"/>
</dbReference>
<dbReference type="AlphaFoldDB" id="A0A3B1DJY8"/>
<proteinExistence type="predicted"/>
<dbReference type="PANTHER" id="PTHR30204:SF58">
    <property type="entry name" value="HTH-TYPE TRANSCRIPTIONAL REGULATOR YFMP"/>
    <property type="match status" value="1"/>
</dbReference>
<dbReference type="PROSITE" id="PS50937">
    <property type="entry name" value="HTH_MERR_2"/>
    <property type="match status" value="1"/>
</dbReference>
<dbReference type="Pfam" id="PF13411">
    <property type="entry name" value="MerR_1"/>
    <property type="match status" value="1"/>
</dbReference>
<dbReference type="InterPro" id="IPR047057">
    <property type="entry name" value="MerR_fam"/>
</dbReference>
<accession>A0A3B1DJY8</accession>
<name>A0A3B1DJY8_9ZZZZ</name>
<dbReference type="GO" id="GO:0003677">
    <property type="term" value="F:DNA binding"/>
    <property type="evidence" value="ECO:0007669"/>
    <property type="project" value="UniProtKB-KW"/>
</dbReference>
<dbReference type="EMBL" id="UOGD01000433">
    <property type="protein sequence ID" value="VAX28937.1"/>
    <property type="molecule type" value="Genomic_DNA"/>
</dbReference>
<dbReference type="PROSITE" id="PS00552">
    <property type="entry name" value="HTH_MERR_1"/>
    <property type="match status" value="1"/>
</dbReference>
<feature type="domain" description="HTH merR-type" evidence="2">
    <location>
        <begin position="16"/>
        <end position="85"/>
    </location>
</feature>
<evidence type="ECO:0000259" key="2">
    <source>
        <dbReference type="PROSITE" id="PS50937"/>
    </source>
</evidence>
<protein>
    <recommendedName>
        <fullName evidence="2">HTH merR-type domain-containing protein</fullName>
    </recommendedName>
</protein>
<evidence type="ECO:0000256" key="1">
    <source>
        <dbReference type="ARBA" id="ARBA00023125"/>
    </source>
</evidence>
<gene>
    <name evidence="3" type="ORF">MNBD_IGNAVI01-1328</name>
</gene>
<evidence type="ECO:0000313" key="3">
    <source>
        <dbReference type="EMBL" id="VAX28937.1"/>
    </source>
</evidence>